<feature type="transmembrane region" description="Helical" evidence="2">
    <location>
        <begin position="43"/>
        <end position="61"/>
    </location>
</feature>
<feature type="transmembrane region" description="Helical" evidence="2">
    <location>
        <begin position="20"/>
        <end position="37"/>
    </location>
</feature>
<feature type="transmembrane region" description="Helical" evidence="2">
    <location>
        <begin position="73"/>
        <end position="93"/>
    </location>
</feature>
<sequence>MESTGNAWETGVWRGWYWRFDLLTVVAVAVLECIAYYASGGRYSFFFTGELGTLIAVVLVVQRAKEKRSLNGLAVAAVSYLLGFLFQFTLGYAETHAVIAHGEERAFLLQNAMTFVVALLFAWLYGWTTDWSERRRAELAVQRAQKEADTRRAEGDERPRVRIHRKKKRRGRGRRPKS</sequence>
<name>A0ABT6XXP0_ALISE</name>
<proteinExistence type="predicted"/>
<feature type="compositionally biased region" description="Basic and acidic residues" evidence="1">
    <location>
        <begin position="144"/>
        <end position="160"/>
    </location>
</feature>
<feature type="region of interest" description="Disordered" evidence="1">
    <location>
        <begin position="144"/>
        <end position="178"/>
    </location>
</feature>
<evidence type="ECO:0000313" key="3">
    <source>
        <dbReference type="EMBL" id="MDI9259857.1"/>
    </source>
</evidence>
<evidence type="ECO:0000313" key="4">
    <source>
        <dbReference type="Proteomes" id="UP001529245"/>
    </source>
</evidence>
<evidence type="ECO:0000256" key="1">
    <source>
        <dbReference type="SAM" id="MobiDB-lite"/>
    </source>
</evidence>
<reference evidence="3 4" key="1">
    <citation type="submission" date="2023-04" db="EMBL/GenBank/DDBJ databases">
        <title>A. sendaiensis sub sp. chiapanensis a novel subspecie with specific adaptation in bacterial cell wall isolated from an active volcano.</title>
        <authorList>
            <person name="Alvarez Gutierrez P.E."/>
            <person name="Ortiz Cortes L.Y."/>
        </authorList>
    </citation>
    <scope>NUCLEOTIDE SEQUENCE [LARGE SCALE GENOMIC DNA]</scope>
    <source>
        <strain evidence="3 4">PA2</strain>
    </source>
</reference>
<dbReference type="RefSeq" id="WP_283203393.1">
    <property type="nucleotide sequence ID" value="NZ_JASGCB010000008.1"/>
</dbReference>
<dbReference type="EMBL" id="JASGCB010000008">
    <property type="protein sequence ID" value="MDI9259857.1"/>
    <property type="molecule type" value="Genomic_DNA"/>
</dbReference>
<keyword evidence="2" id="KW-1133">Transmembrane helix</keyword>
<organism evidence="3 4">
    <name type="scientific">Alicyclobacillus sendaiensis PA2</name>
    <dbReference type="NCBI Taxonomy" id="3029425"/>
    <lineage>
        <taxon>Bacteria</taxon>
        <taxon>Bacillati</taxon>
        <taxon>Bacillota</taxon>
        <taxon>Bacilli</taxon>
        <taxon>Bacillales</taxon>
        <taxon>Alicyclobacillaceae</taxon>
        <taxon>Alicyclobacillus</taxon>
    </lineage>
</organism>
<feature type="transmembrane region" description="Helical" evidence="2">
    <location>
        <begin position="105"/>
        <end position="126"/>
    </location>
</feature>
<feature type="compositionally biased region" description="Basic residues" evidence="1">
    <location>
        <begin position="161"/>
        <end position="178"/>
    </location>
</feature>
<accession>A0ABT6XXP0</accession>
<comment type="caution">
    <text evidence="3">The sequence shown here is derived from an EMBL/GenBank/DDBJ whole genome shotgun (WGS) entry which is preliminary data.</text>
</comment>
<gene>
    <name evidence="3" type="ORF">QID03_06615</name>
</gene>
<keyword evidence="2" id="KW-0472">Membrane</keyword>
<keyword evidence="2" id="KW-0812">Transmembrane</keyword>
<dbReference type="Proteomes" id="UP001529245">
    <property type="component" value="Unassembled WGS sequence"/>
</dbReference>
<evidence type="ECO:0000256" key="2">
    <source>
        <dbReference type="SAM" id="Phobius"/>
    </source>
</evidence>
<protein>
    <submittedName>
        <fullName evidence="3">Uncharacterized protein</fullName>
    </submittedName>
</protein>
<keyword evidence="4" id="KW-1185">Reference proteome</keyword>